<dbReference type="Proteomes" id="UP001208689">
    <property type="component" value="Chromosome"/>
</dbReference>
<feature type="compositionally biased region" description="Acidic residues" evidence="5">
    <location>
        <begin position="203"/>
        <end position="228"/>
    </location>
</feature>
<dbReference type="NCBIfam" id="TIGR00405">
    <property type="entry name" value="KOW_elon_Spt5"/>
    <property type="match status" value="1"/>
</dbReference>
<evidence type="ECO:0000259" key="6">
    <source>
        <dbReference type="SMART" id="SM00738"/>
    </source>
</evidence>
<keyword evidence="3" id="KW-0804">Transcription</keyword>
<gene>
    <name evidence="8" type="ORF">NEF87_003632</name>
</gene>
<evidence type="ECO:0000313" key="8">
    <source>
        <dbReference type="EMBL" id="UYP47347.1"/>
    </source>
</evidence>
<dbReference type="InterPro" id="IPR014722">
    <property type="entry name" value="Rib_uL2_dom2"/>
</dbReference>
<protein>
    <recommendedName>
        <fullName evidence="4">Transcription elongation factor Spt5</fullName>
    </recommendedName>
</protein>
<dbReference type="InterPro" id="IPR005100">
    <property type="entry name" value="NGN-domain"/>
</dbReference>
<feature type="compositionally biased region" description="Acidic residues" evidence="5">
    <location>
        <begin position="236"/>
        <end position="247"/>
    </location>
</feature>
<dbReference type="InterPro" id="IPR005824">
    <property type="entry name" value="KOW"/>
</dbReference>
<proteinExistence type="inferred from homology"/>
<dbReference type="InterPro" id="IPR006645">
    <property type="entry name" value="NGN-like_dom"/>
</dbReference>
<dbReference type="InterPro" id="IPR011590">
    <property type="entry name" value="Spt5_arc"/>
</dbReference>
<dbReference type="Gene3D" id="3.30.70.940">
    <property type="entry name" value="NusG, N-terminal domain"/>
    <property type="match status" value="1"/>
</dbReference>
<dbReference type="SMART" id="SM00739">
    <property type="entry name" value="KOW"/>
    <property type="match status" value="1"/>
</dbReference>
<comment type="similarity">
    <text evidence="1">Belongs to the SPT5 family.</text>
</comment>
<feature type="domain" description="KOW" evidence="7">
    <location>
        <begin position="104"/>
        <end position="131"/>
    </location>
</feature>
<feature type="region of interest" description="Disordered" evidence="5">
    <location>
        <begin position="199"/>
        <end position="253"/>
    </location>
</feature>
<reference evidence="8" key="1">
    <citation type="submission" date="2022-09" db="EMBL/GenBank/DDBJ databases">
        <title>Actin cytoskeleton and complex cell architecture in an #Asgard archaeon.</title>
        <authorList>
            <person name="Ponce Toledo R.I."/>
            <person name="Schleper C."/>
            <person name="Rodrigues Oliveira T."/>
            <person name="Wollweber F."/>
            <person name="Xu J."/>
            <person name="Rittmann S."/>
            <person name="Klingl A."/>
            <person name="Pilhofer M."/>
        </authorList>
    </citation>
    <scope>NUCLEOTIDE SEQUENCE</scope>
    <source>
        <strain evidence="8">B-35</strain>
    </source>
</reference>
<organism evidence="8 9">
    <name type="scientific">Candidatus Lokiarchaeum ossiferum</name>
    <dbReference type="NCBI Taxonomy" id="2951803"/>
    <lineage>
        <taxon>Archaea</taxon>
        <taxon>Promethearchaeati</taxon>
        <taxon>Promethearchaeota</taxon>
        <taxon>Promethearchaeia</taxon>
        <taxon>Promethearchaeales</taxon>
        <taxon>Promethearchaeaceae</taxon>
        <taxon>Candidatus Lokiarchaeum</taxon>
    </lineage>
</organism>
<evidence type="ECO:0000256" key="4">
    <source>
        <dbReference type="NCBIfam" id="TIGR00405"/>
    </source>
</evidence>
<evidence type="ECO:0000313" key="9">
    <source>
        <dbReference type="Proteomes" id="UP001208689"/>
    </source>
</evidence>
<evidence type="ECO:0000256" key="2">
    <source>
        <dbReference type="ARBA" id="ARBA00023015"/>
    </source>
</evidence>
<evidence type="ECO:0000256" key="3">
    <source>
        <dbReference type="ARBA" id="ARBA00023163"/>
    </source>
</evidence>
<dbReference type="Pfam" id="PF03439">
    <property type="entry name" value="Spt5-NGN"/>
    <property type="match status" value="1"/>
</dbReference>
<dbReference type="EMBL" id="CP104013">
    <property type="protein sequence ID" value="UYP47347.1"/>
    <property type="molecule type" value="Genomic_DNA"/>
</dbReference>
<dbReference type="SMART" id="SM00738">
    <property type="entry name" value="NGN"/>
    <property type="match status" value="1"/>
</dbReference>
<evidence type="ECO:0000256" key="1">
    <source>
        <dbReference type="ARBA" id="ARBA00006956"/>
    </source>
</evidence>
<name>A0ABY6HYE9_9ARCH</name>
<dbReference type="InterPro" id="IPR036735">
    <property type="entry name" value="NGN_dom_sf"/>
</dbReference>
<feature type="domain" description="NusG-like N-terminal" evidence="6">
    <location>
        <begin position="13"/>
        <end position="99"/>
    </location>
</feature>
<dbReference type="InterPro" id="IPR008991">
    <property type="entry name" value="Translation_prot_SH3-like_sf"/>
</dbReference>
<keyword evidence="9" id="KW-1185">Reference proteome</keyword>
<accession>A0ABY6HYE9</accession>
<evidence type="ECO:0000259" key="7">
    <source>
        <dbReference type="SMART" id="SM00739"/>
    </source>
</evidence>
<dbReference type="SUPFAM" id="SSF50104">
    <property type="entry name" value="Translation proteins SH3-like domain"/>
    <property type="match status" value="1"/>
</dbReference>
<evidence type="ECO:0000256" key="5">
    <source>
        <dbReference type="SAM" id="MobiDB-lite"/>
    </source>
</evidence>
<keyword evidence="2" id="KW-0805">Transcription regulation</keyword>
<sequence length="253" mass="28135">MSPDDINITEQKESTIFAVRTTIGQEKSVLTNIFNRLKVLNPFPDLKALMIAEELRGYVFVEATHQRDVMITIAGLRHIKGKIVGSISLDSISHVISPRKVTEILEEGDTVEIVSGIFMGQKAQVIRMPKEGAKEEVTLRLLDSDSAISIKIHGDFLKLIEKGARHQEEYIIKDMEVSDGTTIPASEDDSEGVTVVVDGASEGSDEELFDFGESADEDGTDDEDYDESSVDREKSDDEDIDEDEDDEWSKFGF</sequence>
<dbReference type="Gene3D" id="2.30.30.30">
    <property type="match status" value="1"/>
</dbReference>